<reference evidence="5" key="2">
    <citation type="submission" date="2020-05" db="UniProtKB">
        <authorList>
            <consortium name="EnsemblMetazoa"/>
        </authorList>
    </citation>
    <scope>IDENTIFICATION</scope>
    <source>
        <strain evidence="5">WRAIR2</strain>
    </source>
</reference>
<dbReference type="PANTHER" id="PTHR11346:SF185">
    <property type="entry name" value="GALECTIN"/>
    <property type="match status" value="1"/>
</dbReference>
<evidence type="ECO:0000259" key="4">
    <source>
        <dbReference type="PROSITE" id="PS51304"/>
    </source>
</evidence>
<feature type="signal peptide" evidence="3">
    <location>
        <begin position="1"/>
        <end position="17"/>
    </location>
</feature>
<dbReference type="SMART" id="SM00276">
    <property type="entry name" value="GLECT"/>
    <property type="match status" value="2"/>
</dbReference>
<dbReference type="Pfam" id="PF00337">
    <property type="entry name" value="Gal-bind_lectin"/>
    <property type="match status" value="2"/>
</dbReference>
<dbReference type="InterPro" id="IPR001079">
    <property type="entry name" value="Galectin_CRD"/>
</dbReference>
<keyword evidence="3" id="KW-0732">Signal</keyword>
<evidence type="ECO:0000256" key="1">
    <source>
        <dbReference type="ARBA" id="ARBA00022734"/>
    </source>
</evidence>
<dbReference type="EnsemblMetazoa" id="ADIR011389-RA">
    <property type="protein sequence ID" value="ADIR011389-PA"/>
    <property type="gene ID" value="ADIR011389"/>
</dbReference>
<dbReference type="Gene3D" id="2.60.120.200">
    <property type="match status" value="2"/>
</dbReference>
<evidence type="ECO:0000256" key="3">
    <source>
        <dbReference type="SAM" id="SignalP"/>
    </source>
</evidence>
<dbReference type="VEuPathDB" id="VectorBase:ADIR011389"/>
<accession>A0A182NUN9</accession>
<keyword evidence="1 2" id="KW-0430">Lectin</keyword>
<feature type="chain" id="PRO_5008130403" description="Galectin" evidence="3">
    <location>
        <begin position="18"/>
        <end position="439"/>
    </location>
</feature>
<dbReference type="CDD" id="cd00070">
    <property type="entry name" value="GLECT"/>
    <property type="match status" value="2"/>
</dbReference>
<evidence type="ECO:0000256" key="2">
    <source>
        <dbReference type="RuleBase" id="RU102079"/>
    </source>
</evidence>
<organism evidence="5 6">
    <name type="scientific">Anopheles dirus</name>
    <dbReference type="NCBI Taxonomy" id="7168"/>
    <lineage>
        <taxon>Eukaryota</taxon>
        <taxon>Metazoa</taxon>
        <taxon>Ecdysozoa</taxon>
        <taxon>Arthropoda</taxon>
        <taxon>Hexapoda</taxon>
        <taxon>Insecta</taxon>
        <taxon>Pterygota</taxon>
        <taxon>Neoptera</taxon>
        <taxon>Endopterygota</taxon>
        <taxon>Diptera</taxon>
        <taxon>Nematocera</taxon>
        <taxon>Culicoidea</taxon>
        <taxon>Culicidae</taxon>
        <taxon>Anophelinae</taxon>
        <taxon>Anopheles</taxon>
    </lineage>
</organism>
<sequence length="439" mass="49172">MAVFAFLVLSIGDDLLAYSTALLDCGGSWTQFRSQLASTRNQRQFEALLQRYYPPSVVCDSVSSDPNVHSCCDHSCCTSAESEEGGRGASSTPPVAMSTESIDSCDFAYLEPSSPGSVSLDKSSSTEVVHTVENITEVSPGLCFVVTGTIQLTCERFSINLLLKNGDVALHFNPRLPQNYIVRNCRVKGCWGREEVASPLSFNLHRGQRFAVQVLVTDKEFLICVNGRHFNAFRHRLPYRKICTLEVKGDVRDVAVDQCYMECYPQLELELVRQQSPDAMAAAGPVRILPEADGKPMPYTGVLKEPFTNGRKLHLYGRVKLLPHSFYVNLQSSAYVWPHPNILFHLNPRFGSVGGRHVICRNSWQNGKWEREERSENVTDFAPGKPFHLQIACTDVSYQVSLNDKLIAEFIFRENPRLVEAVYIQGDIKVFDVVVETAY</sequence>
<feature type="domain" description="Galectin" evidence="4">
    <location>
        <begin position="299"/>
        <end position="436"/>
    </location>
</feature>
<evidence type="ECO:0000313" key="6">
    <source>
        <dbReference type="Proteomes" id="UP000075884"/>
    </source>
</evidence>
<dbReference type="InterPro" id="IPR013320">
    <property type="entry name" value="ConA-like_dom_sf"/>
</dbReference>
<dbReference type="InterPro" id="IPR044156">
    <property type="entry name" value="Galectin-like"/>
</dbReference>
<dbReference type="PANTHER" id="PTHR11346">
    <property type="entry name" value="GALECTIN"/>
    <property type="match status" value="1"/>
</dbReference>
<name>A0A182NUN9_9DIPT</name>
<protein>
    <recommendedName>
        <fullName evidence="2">Galectin</fullName>
    </recommendedName>
</protein>
<dbReference type="AlphaFoldDB" id="A0A182NUN9"/>
<dbReference type="GO" id="GO:0030246">
    <property type="term" value="F:carbohydrate binding"/>
    <property type="evidence" value="ECO:0007669"/>
    <property type="project" value="UniProtKB-UniRule"/>
</dbReference>
<dbReference type="SUPFAM" id="SSF49899">
    <property type="entry name" value="Concanavalin A-like lectins/glucanases"/>
    <property type="match status" value="2"/>
</dbReference>
<keyword evidence="6" id="KW-1185">Reference proteome</keyword>
<dbReference type="Proteomes" id="UP000075884">
    <property type="component" value="Unassembled WGS sequence"/>
</dbReference>
<dbReference type="PROSITE" id="PS51304">
    <property type="entry name" value="GALECTIN"/>
    <property type="match status" value="2"/>
</dbReference>
<proteinExistence type="predicted"/>
<evidence type="ECO:0000313" key="5">
    <source>
        <dbReference type="EnsemblMetazoa" id="ADIR011389-PA"/>
    </source>
</evidence>
<dbReference type="FunFam" id="2.60.120.200:FF:000180">
    <property type="entry name" value="Galectin"/>
    <property type="match status" value="1"/>
</dbReference>
<feature type="domain" description="Galectin" evidence="4">
    <location>
        <begin position="130"/>
        <end position="262"/>
    </location>
</feature>
<dbReference type="GO" id="GO:0016936">
    <property type="term" value="F:galactoside binding"/>
    <property type="evidence" value="ECO:0007669"/>
    <property type="project" value="TreeGrafter"/>
</dbReference>
<reference evidence="6" key="1">
    <citation type="submission" date="2013-03" db="EMBL/GenBank/DDBJ databases">
        <title>The Genome Sequence of Anopheles dirus WRAIR2.</title>
        <authorList>
            <consortium name="The Broad Institute Genomics Platform"/>
            <person name="Neafsey D.E."/>
            <person name="Walton C."/>
            <person name="Walker B."/>
            <person name="Young S.K."/>
            <person name="Zeng Q."/>
            <person name="Gargeya S."/>
            <person name="Fitzgerald M."/>
            <person name="Haas B."/>
            <person name="Abouelleil A."/>
            <person name="Allen A.W."/>
            <person name="Alvarado L."/>
            <person name="Arachchi H.M."/>
            <person name="Berlin A.M."/>
            <person name="Chapman S.B."/>
            <person name="Gainer-Dewar J."/>
            <person name="Goldberg J."/>
            <person name="Griggs A."/>
            <person name="Gujja S."/>
            <person name="Hansen M."/>
            <person name="Howarth C."/>
            <person name="Imamovic A."/>
            <person name="Ireland A."/>
            <person name="Larimer J."/>
            <person name="McCowan C."/>
            <person name="Murphy C."/>
            <person name="Pearson M."/>
            <person name="Poon T.W."/>
            <person name="Priest M."/>
            <person name="Roberts A."/>
            <person name="Saif S."/>
            <person name="Shea T."/>
            <person name="Sisk P."/>
            <person name="Sykes S."/>
            <person name="Wortman J."/>
            <person name="Nusbaum C."/>
            <person name="Birren B."/>
        </authorList>
    </citation>
    <scope>NUCLEOTIDE SEQUENCE [LARGE SCALE GENOMIC DNA]</scope>
    <source>
        <strain evidence="6">WRAIR2</strain>
    </source>
</reference>
<dbReference type="SMART" id="SM00908">
    <property type="entry name" value="Gal-bind_lectin"/>
    <property type="match status" value="2"/>
</dbReference>